<evidence type="ECO:0000256" key="2">
    <source>
        <dbReference type="ARBA" id="ARBA00005862"/>
    </source>
</evidence>
<evidence type="ECO:0000256" key="11">
    <source>
        <dbReference type="ARBA" id="ARBA00083107"/>
    </source>
</evidence>
<feature type="site" description="Electron transfer via tryptophanyl radical" evidence="13">
    <location>
        <position position="389"/>
    </location>
</feature>
<dbReference type="InterPro" id="IPR002081">
    <property type="entry name" value="Cryptochrome/DNA_photolyase_1"/>
</dbReference>
<dbReference type="InterPro" id="IPR036134">
    <property type="entry name" value="Crypto/Photolyase_FAD-like_sf"/>
</dbReference>
<dbReference type="FunFam" id="1.10.579.10:FF:000003">
    <property type="entry name" value="Deoxyribodipyrimidine photo-lyase"/>
    <property type="match status" value="1"/>
</dbReference>
<evidence type="ECO:0000313" key="16">
    <source>
        <dbReference type="EMBL" id="USB38072.1"/>
    </source>
</evidence>
<evidence type="ECO:0000256" key="6">
    <source>
        <dbReference type="ARBA" id="ARBA00022827"/>
    </source>
</evidence>
<dbReference type="GO" id="GO:0009416">
    <property type="term" value="P:response to light stimulus"/>
    <property type="evidence" value="ECO:0007669"/>
    <property type="project" value="TreeGrafter"/>
</dbReference>
<dbReference type="GO" id="GO:0071949">
    <property type="term" value="F:FAD binding"/>
    <property type="evidence" value="ECO:0007669"/>
    <property type="project" value="TreeGrafter"/>
</dbReference>
<dbReference type="GO" id="GO:0003677">
    <property type="term" value="F:DNA binding"/>
    <property type="evidence" value="ECO:0007669"/>
    <property type="project" value="TreeGrafter"/>
</dbReference>
<sequence length="490" mass="56369">MVKKQACHLVWFRHDLRVTDNKALSSACADPEAKVLALFTATPEQWRAHDLSSRQITFLHQNLLALRDSLAKLGIPLICQTVADFSSAAHWVVEFAQQQQADHLYFNRQYELNERKRDEWLLKQTLPFHVHTFDDALLLPPQSITNQKGEMYQVYTPFRRAFISQLITADFRSLAAPKPRDNALKLQTLSQPLFEHHAVDIAPHFPAGEAAALQQLRQFCRTKVQHYQQQRDIPAIDGTSQLSPYLAIGVLSPRQCLNRLLAENPHVFDSPDSGAFTWLNELIWREFYHHLLVAFPRLCRHQPFIEWTTYIQWNTNNTDLNAWQNGQTGYPIVDAAMRQLNATGWMHNRLRMITASFLVKDLLIDWRLGERYFMQQLIDGTLAANNGGWQWSASTGTDAQPWFRIFNPTTQGKKFDPQGEFIRQWLPELGSVPDKYIHTPHEWAEANNLTLDYPAPIVDHKQARLATLAAFEAGKNDSIKTINDQSNNLS</sequence>
<evidence type="ECO:0000256" key="5">
    <source>
        <dbReference type="ARBA" id="ARBA00022630"/>
    </source>
</evidence>
<keyword evidence="18" id="KW-1185">Reference proteome</keyword>
<gene>
    <name evidence="17" type="primary">phrB</name>
    <name evidence="16" type="ORF">M5J11_06245</name>
    <name evidence="17" type="ORF">PG365_01070</name>
</gene>
<dbReference type="InterPro" id="IPR036155">
    <property type="entry name" value="Crypto/Photolyase_N_sf"/>
</dbReference>
<organism evidence="17 19">
    <name type="scientific">Providencia vermicola</name>
    <dbReference type="NCBI Taxonomy" id="333965"/>
    <lineage>
        <taxon>Bacteria</taxon>
        <taxon>Pseudomonadati</taxon>
        <taxon>Pseudomonadota</taxon>
        <taxon>Gammaproteobacteria</taxon>
        <taxon>Enterobacterales</taxon>
        <taxon>Morganellaceae</taxon>
        <taxon>Providencia</taxon>
    </lineage>
</organism>
<evidence type="ECO:0000256" key="13">
    <source>
        <dbReference type="PIRSR" id="PIRSR602081-2"/>
    </source>
</evidence>
<reference evidence="17" key="2">
    <citation type="submission" date="2023-01" db="EMBL/GenBank/DDBJ databases">
        <title>The prevalence of carbapenem-resistant bacteria in aquaculture in China and the genetic diversity of carbapenem-resistant genes.</title>
        <authorList>
            <person name="Wen R."/>
        </authorList>
    </citation>
    <scope>NUCLEOTIDE SEQUENCE</scope>
    <source>
        <strain evidence="17">PVA41-chromosome</strain>
    </source>
</reference>
<evidence type="ECO:0000313" key="18">
    <source>
        <dbReference type="Proteomes" id="UP001057142"/>
    </source>
</evidence>
<dbReference type="EMBL" id="CP116222">
    <property type="protein sequence ID" value="WFC07006.1"/>
    <property type="molecule type" value="Genomic_DNA"/>
</dbReference>
<evidence type="ECO:0000256" key="14">
    <source>
        <dbReference type="RuleBase" id="RU004182"/>
    </source>
</evidence>
<evidence type="ECO:0000256" key="8">
    <source>
        <dbReference type="ARBA" id="ARBA00031671"/>
    </source>
</evidence>
<evidence type="ECO:0000256" key="1">
    <source>
        <dbReference type="ARBA" id="ARBA00001932"/>
    </source>
</evidence>
<dbReference type="EMBL" id="CP097327">
    <property type="protein sequence ID" value="USB38072.1"/>
    <property type="molecule type" value="Genomic_DNA"/>
</dbReference>
<dbReference type="InterPro" id="IPR005101">
    <property type="entry name" value="Cryptochr/Photolyase_FAD-bd"/>
</dbReference>
<protein>
    <recommendedName>
        <fullName evidence="4">Deoxyribodipyrimidine photo-lyase</fullName>
        <ecNumber evidence="3">4.1.99.3</ecNumber>
    </recommendedName>
    <alternativeName>
        <fullName evidence="8">DNA photolyase</fullName>
    </alternativeName>
    <alternativeName>
        <fullName evidence="11">Photoreactivating enzyme</fullName>
    </alternativeName>
</protein>
<keyword evidence="7 14" id="KW-0157">Chromophore</keyword>
<proteinExistence type="inferred from homology"/>
<evidence type="ECO:0000256" key="10">
    <source>
        <dbReference type="ARBA" id="ARBA00059220"/>
    </source>
</evidence>
<dbReference type="Gene3D" id="1.25.40.80">
    <property type="match status" value="1"/>
</dbReference>
<reference evidence="16" key="1">
    <citation type="journal article" date="2022" name="Front. Microbiol.">
        <title>Identification of a novel aminoglycoside O-nucleotidyltransferase AadA33 in Providencia vermicola.</title>
        <authorList>
            <person name="Feng C."/>
            <person name="Gao M."/>
            <person name="Jiang W."/>
            <person name="Shi W."/>
            <person name="Li A."/>
            <person name="Liu S."/>
            <person name="Zhang L."/>
            <person name="Zhang X."/>
            <person name="Li Q."/>
            <person name="Lin H."/>
            <person name="Lu J."/>
            <person name="Li K."/>
            <person name="Zhang H."/>
            <person name="Hu Y."/>
            <person name="Bao Q."/>
            <person name="Lin X."/>
        </authorList>
    </citation>
    <scope>NUCLEOTIDE SEQUENCE</scope>
    <source>
        <strain evidence="16">P13</strain>
    </source>
</reference>
<dbReference type="InterPro" id="IPR014729">
    <property type="entry name" value="Rossmann-like_a/b/a_fold"/>
</dbReference>
<keyword evidence="17" id="KW-0456">Lyase</keyword>
<evidence type="ECO:0000313" key="17">
    <source>
        <dbReference type="EMBL" id="WFC07006.1"/>
    </source>
</evidence>
<evidence type="ECO:0000259" key="15">
    <source>
        <dbReference type="PROSITE" id="PS51645"/>
    </source>
</evidence>
<comment type="function">
    <text evidence="10">Involved in repair of UV radiation-induced DNA damage. Catalyzes the light-dependent monomerization (300-600 nm) of cyclobutyl pyrimidine dimers (in cis-syn configuration), which are formed between adjacent bases on the same DNA strand upon exposure to ultraviolet radiation.</text>
</comment>
<dbReference type="PROSITE" id="PS51645">
    <property type="entry name" value="PHR_CRY_ALPHA_BETA"/>
    <property type="match status" value="1"/>
</dbReference>
<name>A0AAX3RZ39_9GAMM</name>
<comment type="cofactor">
    <cofactor evidence="12">
        <name>FAD</name>
        <dbReference type="ChEBI" id="CHEBI:57692"/>
    </cofactor>
    <text evidence="12">Binds 1 FAD per subunit.</text>
</comment>
<dbReference type="AlphaFoldDB" id="A0AAX3RZ39"/>
<evidence type="ECO:0000256" key="9">
    <source>
        <dbReference type="ARBA" id="ARBA00033999"/>
    </source>
</evidence>
<dbReference type="Pfam" id="PF00875">
    <property type="entry name" value="DNA_photolyase"/>
    <property type="match status" value="1"/>
</dbReference>
<comment type="similarity">
    <text evidence="2">Belongs to the DNA photolyase class-1 family.</text>
</comment>
<evidence type="ECO:0000313" key="19">
    <source>
        <dbReference type="Proteomes" id="UP001222403"/>
    </source>
</evidence>
<dbReference type="PRINTS" id="PR00147">
    <property type="entry name" value="DNAPHOTLYASE"/>
</dbReference>
<dbReference type="SUPFAM" id="SSF48173">
    <property type="entry name" value="Cryptochrome/photolyase FAD-binding domain"/>
    <property type="match status" value="1"/>
</dbReference>
<dbReference type="InterPro" id="IPR006050">
    <property type="entry name" value="DNA_photolyase_N"/>
</dbReference>
<evidence type="ECO:0000256" key="3">
    <source>
        <dbReference type="ARBA" id="ARBA00013149"/>
    </source>
</evidence>
<feature type="site" description="Electron transfer via tryptophanyl radical" evidence="13">
    <location>
        <position position="366"/>
    </location>
</feature>
<feature type="binding site" evidence="12">
    <location>
        <begin position="239"/>
        <end position="243"/>
    </location>
    <ligand>
        <name>FAD</name>
        <dbReference type="ChEBI" id="CHEBI:57692"/>
    </ligand>
</feature>
<keyword evidence="5 12" id="KW-0285">Flavoprotein</keyword>
<dbReference type="SUPFAM" id="SSF52425">
    <property type="entry name" value="Cryptochrome/photolyase, N-terminal domain"/>
    <property type="match status" value="1"/>
</dbReference>
<dbReference type="GO" id="GO:0000719">
    <property type="term" value="P:photoreactive repair"/>
    <property type="evidence" value="ECO:0007669"/>
    <property type="project" value="UniProtKB-ARBA"/>
</dbReference>
<dbReference type="Proteomes" id="UP001222403">
    <property type="component" value="Chromosome"/>
</dbReference>
<evidence type="ECO:0000256" key="7">
    <source>
        <dbReference type="ARBA" id="ARBA00022991"/>
    </source>
</evidence>
<accession>A0AAX3RZ39</accession>
<dbReference type="PANTHER" id="PTHR11455">
    <property type="entry name" value="CRYPTOCHROME"/>
    <property type="match status" value="1"/>
</dbReference>
<evidence type="ECO:0000256" key="4">
    <source>
        <dbReference type="ARBA" id="ARBA00014046"/>
    </source>
</evidence>
<dbReference type="EC" id="4.1.99.3" evidence="3"/>
<evidence type="ECO:0000256" key="12">
    <source>
        <dbReference type="PIRSR" id="PIRSR602081-1"/>
    </source>
</evidence>
<comment type="cofactor">
    <cofactor evidence="1">
        <name>(6R)-5,10-methylene-5,6,7,8-tetrahydrofolate</name>
        <dbReference type="ChEBI" id="CHEBI:15636"/>
    </cofactor>
</comment>
<comment type="catalytic activity">
    <reaction evidence="9">
        <text>cyclobutadipyrimidine (in DNA) = 2 pyrimidine residues (in DNA).</text>
        <dbReference type="EC" id="4.1.99.3"/>
    </reaction>
</comment>
<feature type="domain" description="Photolyase/cryptochrome alpha/beta" evidence="15">
    <location>
        <begin position="6"/>
        <end position="138"/>
    </location>
</feature>
<feature type="binding site" evidence="12">
    <location>
        <position position="227"/>
    </location>
    <ligand>
        <name>FAD</name>
        <dbReference type="ChEBI" id="CHEBI:57692"/>
    </ligand>
</feature>
<comment type="similarity">
    <text evidence="14">Belongs to the DNA photolyase family.</text>
</comment>
<feature type="binding site" evidence="12">
    <location>
        <position position="278"/>
    </location>
    <ligand>
        <name>FAD</name>
        <dbReference type="ChEBI" id="CHEBI:57692"/>
    </ligand>
</feature>
<dbReference type="PROSITE" id="PS00394">
    <property type="entry name" value="DNA_PHOTOLYASES_1_1"/>
    <property type="match status" value="1"/>
</dbReference>
<dbReference type="GO" id="GO:0003904">
    <property type="term" value="F:deoxyribodipyrimidine photo-lyase activity"/>
    <property type="evidence" value="ECO:0007669"/>
    <property type="project" value="UniProtKB-EC"/>
</dbReference>
<dbReference type="NCBIfam" id="NF007955">
    <property type="entry name" value="PRK10674.1"/>
    <property type="match status" value="1"/>
</dbReference>
<dbReference type="InterPro" id="IPR018394">
    <property type="entry name" value="DNA_photolyase_1_CS_C"/>
</dbReference>
<feature type="binding site" evidence="12">
    <location>
        <begin position="281"/>
        <end position="288"/>
    </location>
    <ligand>
        <name>FAD</name>
        <dbReference type="ChEBI" id="CHEBI:57692"/>
    </ligand>
</feature>
<dbReference type="Pfam" id="PF03441">
    <property type="entry name" value="FAD_binding_7"/>
    <property type="match status" value="1"/>
</dbReference>
<dbReference type="Proteomes" id="UP001057142">
    <property type="component" value="Chromosome"/>
</dbReference>
<dbReference type="PROSITE" id="PS00691">
    <property type="entry name" value="DNA_PHOTOLYASES_1_2"/>
    <property type="match status" value="1"/>
</dbReference>
<dbReference type="Gene3D" id="3.40.50.620">
    <property type="entry name" value="HUPs"/>
    <property type="match status" value="1"/>
</dbReference>
<feature type="site" description="Electron transfer via tryptophanyl radical" evidence="13">
    <location>
        <position position="313"/>
    </location>
</feature>
<keyword evidence="6 12" id="KW-0274">FAD</keyword>
<dbReference type="PANTHER" id="PTHR11455:SF9">
    <property type="entry name" value="CRYPTOCHROME CIRCADIAN CLOCK 5 ISOFORM X1"/>
    <property type="match status" value="1"/>
</dbReference>
<dbReference type="Gene3D" id="1.10.579.10">
    <property type="entry name" value="DNA Cyclobutane Dipyrimidine Photolyase, subunit A, domain 3"/>
    <property type="match status" value="1"/>
</dbReference>
<dbReference type="RefSeq" id="WP_251464891.1">
    <property type="nucleotide sequence ID" value="NZ_CP097327.1"/>
</dbReference>